<dbReference type="InterPro" id="IPR006157">
    <property type="entry name" value="FolB_dom"/>
</dbReference>
<dbReference type="GO" id="GO:0003848">
    <property type="term" value="F:2-amino-4-hydroxy-6-hydroxymethyldihydropteridine diphosphokinase activity"/>
    <property type="evidence" value="ECO:0007669"/>
    <property type="project" value="UniProtKB-EC"/>
</dbReference>
<keyword evidence="6" id="KW-0418">Kinase</keyword>
<feature type="compositionally biased region" description="Low complexity" evidence="10">
    <location>
        <begin position="297"/>
        <end position="310"/>
    </location>
</feature>
<comment type="similarity">
    <text evidence="9">Belongs to the DHNA family.</text>
</comment>
<dbReference type="Pfam" id="PF01288">
    <property type="entry name" value="HPPK"/>
    <property type="match status" value="1"/>
</dbReference>
<sequence>MSDLITLTGIEATGHHGVFEIEKREGQTFRVDLTLETDHSAAGASDALEETVNYAELAEAAHALIVGEPRDLIEALAEDIAARCLGLAGERATAVTVTVHKPQAPIEVPFGGVSVTVRRERLRMVLALGSNLGDSGATLAEAVGALAAHPRVRVDSVSDVARTKPVGGPEGQPDYLNIVVTGETSLAPRALLAFAHRIEAEHHRERGVRWGARTLDIDVVALRRTGTAVGAAAGGELVSADPVLTLPHPRAAERAFVLAPWSWAEPEARLAGQGVAELAASAPDRDGVERLGPLKWEAAAPNAPAEGPGR</sequence>
<dbReference type="InterPro" id="IPR043133">
    <property type="entry name" value="GTP-CH-I_C/QueF"/>
</dbReference>
<dbReference type="SUPFAM" id="SSF55083">
    <property type="entry name" value="6-hydroxymethyl-7,8-dihydropterin pyrophosphokinase, HPPK"/>
    <property type="match status" value="1"/>
</dbReference>
<dbReference type="NCBIfam" id="TIGR00525">
    <property type="entry name" value="folB"/>
    <property type="match status" value="1"/>
</dbReference>
<evidence type="ECO:0000313" key="13">
    <source>
        <dbReference type="Proteomes" id="UP001247307"/>
    </source>
</evidence>
<evidence type="ECO:0000259" key="11">
    <source>
        <dbReference type="PROSITE" id="PS00794"/>
    </source>
</evidence>
<evidence type="ECO:0000256" key="9">
    <source>
        <dbReference type="RuleBase" id="RU362079"/>
    </source>
</evidence>
<evidence type="ECO:0000256" key="7">
    <source>
        <dbReference type="ARBA" id="ARBA00022840"/>
    </source>
</evidence>
<keyword evidence="13" id="KW-1185">Reference proteome</keyword>
<dbReference type="GO" id="GO:0046654">
    <property type="term" value="P:tetrahydrofolate biosynthetic process"/>
    <property type="evidence" value="ECO:0007669"/>
    <property type="project" value="UniProtKB-UniRule"/>
</dbReference>
<keyword evidence="9 12" id="KW-0456">Lyase</keyword>
<dbReference type="EC" id="2.7.6.3" evidence="9"/>
<keyword evidence="4 12" id="KW-0808">Transferase</keyword>
<keyword evidence="8 9" id="KW-0289">Folate biosynthesis</keyword>
<evidence type="ECO:0000256" key="1">
    <source>
        <dbReference type="ARBA" id="ARBA00000198"/>
    </source>
</evidence>
<dbReference type="GO" id="GO:0016301">
    <property type="term" value="F:kinase activity"/>
    <property type="evidence" value="ECO:0007669"/>
    <property type="project" value="UniProtKB-KW"/>
</dbReference>
<dbReference type="SUPFAM" id="SSF55620">
    <property type="entry name" value="Tetrahydrobiopterin biosynthesis enzymes-like"/>
    <property type="match status" value="1"/>
</dbReference>
<proteinExistence type="inferred from homology"/>
<gene>
    <name evidence="12" type="ORF">J2S35_000924</name>
</gene>
<dbReference type="CDD" id="cd00483">
    <property type="entry name" value="HPPK"/>
    <property type="match status" value="1"/>
</dbReference>
<comment type="function">
    <text evidence="9">Catalyzes the conversion of 7,8-dihydroneopterin to 6-hydroxymethyl-7,8-dihydropterin.</text>
</comment>
<dbReference type="NCBIfam" id="TIGR00526">
    <property type="entry name" value="folB_dom"/>
    <property type="match status" value="1"/>
</dbReference>
<comment type="catalytic activity">
    <reaction evidence="9">
        <text>7,8-dihydroneopterin = 6-hydroxymethyl-7,8-dihydropterin + glycolaldehyde</text>
        <dbReference type="Rhea" id="RHEA:10540"/>
        <dbReference type="ChEBI" id="CHEBI:17001"/>
        <dbReference type="ChEBI" id="CHEBI:17071"/>
        <dbReference type="ChEBI" id="CHEBI:44841"/>
        <dbReference type="EC" id="4.1.2.25"/>
    </reaction>
</comment>
<dbReference type="Gene3D" id="3.30.1130.10">
    <property type="match status" value="1"/>
</dbReference>
<keyword evidence="5" id="KW-0547">Nucleotide-binding</keyword>
<dbReference type="PROSITE" id="PS00794">
    <property type="entry name" value="HPPK"/>
    <property type="match status" value="1"/>
</dbReference>
<dbReference type="InterPro" id="IPR035907">
    <property type="entry name" value="Hppk_sf"/>
</dbReference>
<dbReference type="SMART" id="SM00905">
    <property type="entry name" value="FolB"/>
    <property type="match status" value="1"/>
</dbReference>
<dbReference type="PANTHER" id="PTHR43071">
    <property type="entry name" value="2-AMINO-4-HYDROXY-6-HYDROXYMETHYLDIHYDROPTERIDINE PYROPHOSPHOKINASE"/>
    <property type="match status" value="1"/>
</dbReference>
<dbReference type="GO" id="GO:0046656">
    <property type="term" value="P:folic acid biosynthetic process"/>
    <property type="evidence" value="ECO:0007669"/>
    <property type="project" value="UniProtKB-UniRule"/>
</dbReference>
<reference evidence="12" key="1">
    <citation type="submission" date="2023-07" db="EMBL/GenBank/DDBJ databases">
        <title>Sequencing the genomes of 1000 actinobacteria strains.</title>
        <authorList>
            <person name="Klenk H.-P."/>
        </authorList>
    </citation>
    <scope>NUCLEOTIDE SEQUENCE</scope>
    <source>
        <strain evidence="12">DSM 13988</strain>
    </source>
</reference>
<evidence type="ECO:0000256" key="6">
    <source>
        <dbReference type="ARBA" id="ARBA00022777"/>
    </source>
</evidence>
<comment type="similarity">
    <text evidence="3">In the N-terminal section; belongs to the DHNA family.</text>
</comment>
<evidence type="ECO:0000256" key="10">
    <source>
        <dbReference type="SAM" id="MobiDB-lite"/>
    </source>
</evidence>
<keyword evidence="7" id="KW-0067">ATP-binding</keyword>
<comment type="pathway">
    <text evidence="2">Cofactor biosynthesis; tetrahydrofolate biosynthesis; 2-amino-4-hydroxy-6-hydroxymethyl-7,8-dihydropteridine diphosphate from 7,8-dihydroneopterin triphosphate: step 4/4.</text>
</comment>
<dbReference type="Proteomes" id="UP001247307">
    <property type="component" value="Unassembled WGS sequence"/>
</dbReference>
<dbReference type="GO" id="GO:0005524">
    <property type="term" value="F:ATP binding"/>
    <property type="evidence" value="ECO:0007669"/>
    <property type="project" value="UniProtKB-KW"/>
</dbReference>
<dbReference type="PANTHER" id="PTHR43071:SF1">
    <property type="entry name" value="2-AMINO-4-HYDROXY-6-HYDROXYMETHYLDIHYDROPTERIDINE PYROPHOSPHOKINASE"/>
    <property type="match status" value="1"/>
</dbReference>
<feature type="region of interest" description="Disordered" evidence="10">
    <location>
        <begin position="281"/>
        <end position="310"/>
    </location>
</feature>
<dbReference type="RefSeq" id="WP_309850364.1">
    <property type="nucleotide sequence ID" value="NZ_BAAAIU010000023.1"/>
</dbReference>
<evidence type="ECO:0000256" key="5">
    <source>
        <dbReference type="ARBA" id="ARBA00022741"/>
    </source>
</evidence>
<protein>
    <recommendedName>
        <fullName evidence="9">Bifunctional folate synthesis protein</fullName>
    </recommendedName>
    <domain>
        <recommendedName>
            <fullName evidence="9">Dihydroneopterin aldolase</fullName>
            <shortName evidence="9">DHNA</shortName>
            <ecNumber evidence="9">4.1.2.25</ecNumber>
        </recommendedName>
        <alternativeName>
            <fullName evidence="9">7,8-dihydroneopterin aldolase</fullName>
        </alternativeName>
    </domain>
    <domain>
        <recommendedName>
            <fullName evidence="9">2-amino-4-hydroxy-6-hydroxymethyldihydropteridine pyrophosphokinase</fullName>
            <ecNumber evidence="9">2.7.6.3</ecNumber>
        </recommendedName>
        <alternativeName>
            <fullName evidence="9">6-hydroxymethyl-7,8-dihydropterin pyrophosphokinase</fullName>
            <shortName evidence="9">PPPK</shortName>
        </alternativeName>
        <alternativeName>
            <fullName evidence="9">7,8-dihydro-6-hydroxymethylpterin pyrophosphokinase</fullName>
            <shortName evidence="9">HPPK</shortName>
        </alternativeName>
    </domain>
</protein>
<comment type="caution">
    <text evidence="12">The sequence shown here is derived from an EMBL/GenBank/DDBJ whole genome shotgun (WGS) entry which is preliminary data.</text>
</comment>
<dbReference type="Pfam" id="PF02152">
    <property type="entry name" value="FolB"/>
    <property type="match status" value="1"/>
</dbReference>
<dbReference type="EMBL" id="JAVDUI010000001">
    <property type="protein sequence ID" value="MDR6891984.1"/>
    <property type="molecule type" value="Genomic_DNA"/>
</dbReference>
<feature type="domain" description="7,8-dihydro-6-hydroxymethylpterin-pyrophosphokinase" evidence="11">
    <location>
        <begin position="209"/>
        <end position="220"/>
    </location>
</feature>
<dbReference type="AlphaFoldDB" id="A0AAE4C6Z6"/>
<dbReference type="InterPro" id="IPR006156">
    <property type="entry name" value="Dihydroneopterin_aldolase"/>
</dbReference>
<dbReference type="EC" id="4.1.2.25" evidence="9"/>
<comment type="catalytic activity">
    <reaction evidence="1">
        <text>6-hydroxymethyl-7,8-dihydropterin + ATP = (7,8-dihydropterin-6-yl)methyl diphosphate + AMP + H(+)</text>
        <dbReference type="Rhea" id="RHEA:11412"/>
        <dbReference type="ChEBI" id="CHEBI:15378"/>
        <dbReference type="ChEBI" id="CHEBI:30616"/>
        <dbReference type="ChEBI" id="CHEBI:44841"/>
        <dbReference type="ChEBI" id="CHEBI:72950"/>
        <dbReference type="ChEBI" id="CHEBI:456215"/>
        <dbReference type="EC" id="2.7.6.3"/>
    </reaction>
</comment>
<evidence type="ECO:0000313" key="12">
    <source>
        <dbReference type="EMBL" id="MDR6891984.1"/>
    </source>
</evidence>
<dbReference type="InterPro" id="IPR000550">
    <property type="entry name" value="Hppk"/>
</dbReference>
<evidence type="ECO:0000256" key="8">
    <source>
        <dbReference type="ARBA" id="ARBA00022909"/>
    </source>
</evidence>
<evidence type="ECO:0000256" key="4">
    <source>
        <dbReference type="ARBA" id="ARBA00022679"/>
    </source>
</evidence>
<comment type="pathway">
    <text evidence="9">Cofactor biosynthesis; tetrahydrofolate biosynthesis; 2-amino-4-hydroxy-6-hydroxymethyl-7,8-dihydropteridine diphosphate from 7,8-dihydroneopterin triphosphate: step 3/4.</text>
</comment>
<evidence type="ECO:0000256" key="3">
    <source>
        <dbReference type="ARBA" id="ARBA00009640"/>
    </source>
</evidence>
<name>A0AAE4C6Z6_9MICC</name>
<evidence type="ECO:0000256" key="2">
    <source>
        <dbReference type="ARBA" id="ARBA00005051"/>
    </source>
</evidence>
<dbReference type="NCBIfam" id="TIGR01498">
    <property type="entry name" value="folK"/>
    <property type="match status" value="1"/>
</dbReference>
<dbReference type="GO" id="GO:0004150">
    <property type="term" value="F:dihydroneopterin aldolase activity"/>
    <property type="evidence" value="ECO:0007669"/>
    <property type="project" value="UniProtKB-UniRule"/>
</dbReference>
<dbReference type="Gene3D" id="3.30.70.560">
    <property type="entry name" value="7,8-Dihydro-6-hydroxymethylpterin-pyrophosphokinase HPPK"/>
    <property type="match status" value="1"/>
</dbReference>
<accession>A0AAE4C6Z6</accession>
<organism evidence="12 13">
    <name type="scientific">Falsarthrobacter nasiphocae</name>
    <dbReference type="NCBI Taxonomy" id="189863"/>
    <lineage>
        <taxon>Bacteria</taxon>
        <taxon>Bacillati</taxon>
        <taxon>Actinomycetota</taxon>
        <taxon>Actinomycetes</taxon>
        <taxon>Micrococcales</taxon>
        <taxon>Micrococcaceae</taxon>
        <taxon>Falsarthrobacter</taxon>
    </lineage>
</organism>